<dbReference type="EMBL" id="BAABBA010000014">
    <property type="protein sequence ID" value="GAA4288434.1"/>
    <property type="molecule type" value="Genomic_DNA"/>
</dbReference>
<dbReference type="Pfam" id="PF12724">
    <property type="entry name" value="Flavodoxin_5"/>
    <property type="match status" value="1"/>
</dbReference>
<proteinExistence type="predicted"/>
<keyword evidence="3" id="KW-1185">Reference proteome</keyword>
<comment type="caution">
    <text evidence="2">The sequence shown here is derived from an EMBL/GenBank/DDBJ whole genome shotgun (WGS) entry which is preliminary data.</text>
</comment>
<evidence type="ECO:0000313" key="3">
    <source>
        <dbReference type="Proteomes" id="UP001499841"/>
    </source>
</evidence>
<dbReference type="InterPro" id="IPR029039">
    <property type="entry name" value="Flavoprotein-like_sf"/>
</dbReference>
<organism evidence="2 3">
    <name type="scientific">Georgenia daeguensis</name>
    <dbReference type="NCBI Taxonomy" id="908355"/>
    <lineage>
        <taxon>Bacteria</taxon>
        <taxon>Bacillati</taxon>
        <taxon>Actinomycetota</taxon>
        <taxon>Actinomycetes</taxon>
        <taxon>Micrococcales</taxon>
        <taxon>Bogoriellaceae</taxon>
        <taxon>Georgenia</taxon>
    </lineage>
</organism>
<evidence type="ECO:0000313" key="2">
    <source>
        <dbReference type="EMBL" id="GAA4288434.1"/>
    </source>
</evidence>
<gene>
    <name evidence="2" type="ORF">GCM10022262_27940</name>
</gene>
<feature type="domain" description="Flavodoxin" evidence="1">
    <location>
        <begin position="5"/>
        <end position="141"/>
    </location>
</feature>
<dbReference type="SUPFAM" id="SSF52218">
    <property type="entry name" value="Flavoproteins"/>
    <property type="match status" value="1"/>
</dbReference>
<dbReference type="RefSeq" id="WP_345042356.1">
    <property type="nucleotide sequence ID" value="NZ_BAABBA010000014.1"/>
</dbReference>
<evidence type="ECO:0000259" key="1">
    <source>
        <dbReference type="Pfam" id="PF12724"/>
    </source>
</evidence>
<protein>
    <submittedName>
        <fullName evidence="2">Flavodoxin domain-containing protein</fullName>
    </submittedName>
</protein>
<dbReference type="InterPro" id="IPR026816">
    <property type="entry name" value="Flavodoxin_dom"/>
</dbReference>
<dbReference type="Gene3D" id="3.40.50.360">
    <property type="match status" value="1"/>
</dbReference>
<name>A0ABP8EWQ3_9MICO</name>
<reference evidence="3" key="1">
    <citation type="journal article" date="2019" name="Int. J. Syst. Evol. Microbiol.">
        <title>The Global Catalogue of Microorganisms (GCM) 10K type strain sequencing project: providing services to taxonomists for standard genome sequencing and annotation.</title>
        <authorList>
            <consortium name="The Broad Institute Genomics Platform"/>
            <consortium name="The Broad Institute Genome Sequencing Center for Infectious Disease"/>
            <person name="Wu L."/>
            <person name="Ma J."/>
        </authorList>
    </citation>
    <scope>NUCLEOTIDE SEQUENCE [LARGE SCALE GENOMIC DNA]</scope>
    <source>
        <strain evidence="3">JCM 17459</strain>
    </source>
</reference>
<accession>A0ABP8EWQ3</accession>
<sequence>MKILVTAASRHGATAEIAALLAERLAARGHEGDLRPPEEVEDLHGIEAVILGSAVYAGMWLKTARDAVVRLGPDLRLRPVWLFSSGPLGDPPVPHEEPDVASLVAATGAIEHRTFPGALDLHKLMYSERLMVRAAHAPEGDFRDPAAVREWAERIDAHLRAGPTPARQAAADGREAAA</sequence>
<dbReference type="Proteomes" id="UP001499841">
    <property type="component" value="Unassembled WGS sequence"/>
</dbReference>